<dbReference type="AlphaFoldDB" id="A0A812ARN5"/>
<dbReference type="Proteomes" id="UP000597762">
    <property type="component" value="Unassembled WGS sequence"/>
</dbReference>
<dbReference type="EMBL" id="CAHIKZ030000137">
    <property type="protein sequence ID" value="CAE1154942.1"/>
    <property type="molecule type" value="Genomic_DNA"/>
</dbReference>
<protein>
    <submittedName>
        <fullName evidence="2">Uncharacterized protein</fullName>
    </submittedName>
</protein>
<evidence type="ECO:0000313" key="3">
    <source>
        <dbReference type="Proteomes" id="UP000597762"/>
    </source>
</evidence>
<organism evidence="2 3">
    <name type="scientific">Acanthosepion pharaonis</name>
    <name type="common">Pharaoh cuttlefish</name>
    <name type="synonym">Sepia pharaonis</name>
    <dbReference type="NCBI Taxonomy" id="158019"/>
    <lineage>
        <taxon>Eukaryota</taxon>
        <taxon>Metazoa</taxon>
        <taxon>Spiralia</taxon>
        <taxon>Lophotrochozoa</taxon>
        <taxon>Mollusca</taxon>
        <taxon>Cephalopoda</taxon>
        <taxon>Coleoidea</taxon>
        <taxon>Decapodiformes</taxon>
        <taxon>Sepiida</taxon>
        <taxon>Sepiina</taxon>
        <taxon>Sepiidae</taxon>
        <taxon>Acanthosepion</taxon>
    </lineage>
</organism>
<feature type="compositionally biased region" description="Polar residues" evidence="1">
    <location>
        <begin position="16"/>
        <end position="33"/>
    </location>
</feature>
<feature type="compositionally biased region" description="Low complexity" evidence="1">
    <location>
        <begin position="46"/>
        <end position="56"/>
    </location>
</feature>
<evidence type="ECO:0000313" key="2">
    <source>
        <dbReference type="EMBL" id="CAE1154942.1"/>
    </source>
</evidence>
<dbReference type="OrthoDB" id="6069857at2759"/>
<feature type="region of interest" description="Disordered" evidence="1">
    <location>
        <begin position="425"/>
        <end position="455"/>
    </location>
</feature>
<feature type="region of interest" description="Disordered" evidence="1">
    <location>
        <begin position="487"/>
        <end position="541"/>
    </location>
</feature>
<feature type="compositionally biased region" description="Polar residues" evidence="1">
    <location>
        <begin position="281"/>
        <end position="291"/>
    </location>
</feature>
<feature type="compositionally biased region" description="Polar residues" evidence="1">
    <location>
        <begin position="425"/>
        <end position="454"/>
    </location>
</feature>
<gene>
    <name evidence="2" type="ORF">SPHA_4334</name>
</gene>
<name>A0A812ARN5_ACAPH</name>
<keyword evidence="3" id="KW-1185">Reference proteome</keyword>
<feature type="region of interest" description="Disordered" evidence="1">
    <location>
        <begin position="1"/>
        <end position="65"/>
    </location>
</feature>
<comment type="caution">
    <text evidence="2">The sequence shown here is derived from an EMBL/GenBank/DDBJ whole genome shotgun (WGS) entry which is preliminary data.</text>
</comment>
<reference evidence="2" key="1">
    <citation type="submission" date="2021-01" db="EMBL/GenBank/DDBJ databases">
        <authorList>
            <person name="Li R."/>
            <person name="Bekaert M."/>
        </authorList>
    </citation>
    <scope>NUCLEOTIDE SEQUENCE</scope>
    <source>
        <strain evidence="2">Farmed</strain>
    </source>
</reference>
<feature type="region of interest" description="Disordered" evidence="1">
    <location>
        <begin position="272"/>
        <end position="293"/>
    </location>
</feature>
<feature type="compositionally biased region" description="Polar residues" evidence="1">
    <location>
        <begin position="511"/>
        <end position="541"/>
    </location>
</feature>
<accession>A0A812ARN5</accession>
<evidence type="ECO:0000256" key="1">
    <source>
        <dbReference type="SAM" id="MobiDB-lite"/>
    </source>
</evidence>
<sequence length="541" mass="57512">MGTCYSKSGHDAAEGNSKNQPLSKESGRHQPNGSLYVYRPGKDHGSSQSASASQSGNVGSQDKGEEVLKINTIDSGIESLTSSQCNKELKELAENSELREATDTFELIDNGPCACGENCDVNGQCKFECLSKLPESNVEWTSGHGRPLSQPARKCIESSIPLIHRKSRCKGRIERKSSRLSWKSTDSLDWTRTMVTTMDRTTSQVSDIFVDDISLHAPLAHFDSIEFSGEDKDSDANGAPKACLKTVVAVTANSSEIESSTCSTTILISNDKPASEKQAENVESTSVQSTDRTSKDINIEEIVKKQLSSQSLLGSREGESSSLAGSLLNFPPKSEVTSVVVDGKEVVLIDADTYSQVMDEIALLKTKLGQLTSVIQTESLNYCDPANIQSTAWLTGTMDTSYSYDQNIGGAPAVLGSVGEQLIDNTSSSSTEQKGSDFTSSTPHVVADPSSSSEKCPADVSLLAEKLVAEVLPASAAQLAMMAPSSAIPQDVENSPTEILDPPPPECAQEQIDSLSAPTSSEGQTLAADPSTNAENTSSKT</sequence>
<proteinExistence type="predicted"/>